<accession>A0A1I3TIQ9</accession>
<dbReference type="Proteomes" id="UP000183557">
    <property type="component" value="Unassembled WGS sequence"/>
</dbReference>
<evidence type="ECO:0000313" key="4">
    <source>
        <dbReference type="Proteomes" id="UP000183557"/>
    </source>
</evidence>
<protein>
    <recommendedName>
        <fullName evidence="5">SurA N-terminal domain-containing protein</fullName>
    </recommendedName>
</protein>
<sequence length="232" mass="26741">MKKKVFSIASLVVLLLSVLAVTTAASQKDSEMEAYGKYIKSLTDSKQELLEVHDDALVEGKNNKLSSTNSGKHSEKTDKSEKTDNLIKKNEFKILTYSLQHHEGLSKKESKKVARDILIERKATYKAAKKAGITVSEEEINQEIERRLNVDYGEKFDQLLDGLELTKEEFWSDYKYDQVVHELTVRKLYEQETGGKVKKSEKWQKKLQEEIKDYKEGNKNKIKEFDSEQGIE</sequence>
<evidence type="ECO:0000313" key="3">
    <source>
        <dbReference type="EMBL" id="SFJ70432.1"/>
    </source>
</evidence>
<keyword evidence="2" id="KW-0732">Signal</keyword>
<reference evidence="4" key="1">
    <citation type="submission" date="2016-10" db="EMBL/GenBank/DDBJ databases">
        <authorList>
            <person name="Varghese N."/>
            <person name="Submissions S."/>
        </authorList>
    </citation>
    <scope>NUCLEOTIDE SEQUENCE [LARGE SCALE GENOMIC DNA]</scope>
    <source>
        <strain evidence="4">CGMCC 1.3704</strain>
    </source>
</reference>
<evidence type="ECO:0008006" key="5">
    <source>
        <dbReference type="Google" id="ProtNLM"/>
    </source>
</evidence>
<organism evidence="3 4">
    <name type="scientific">Halobacillus dabanensis</name>
    <dbReference type="NCBI Taxonomy" id="240302"/>
    <lineage>
        <taxon>Bacteria</taxon>
        <taxon>Bacillati</taxon>
        <taxon>Bacillota</taxon>
        <taxon>Bacilli</taxon>
        <taxon>Bacillales</taxon>
        <taxon>Bacillaceae</taxon>
        <taxon>Halobacillus</taxon>
    </lineage>
</organism>
<dbReference type="Gene3D" id="1.10.4030.10">
    <property type="entry name" value="Porin chaperone SurA, peptide-binding domain"/>
    <property type="match status" value="1"/>
</dbReference>
<evidence type="ECO:0000256" key="2">
    <source>
        <dbReference type="SAM" id="SignalP"/>
    </source>
</evidence>
<feature type="signal peptide" evidence="2">
    <location>
        <begin position="1"/>
        <end position="24"/>
    </location>
</feature>
<dbReference type="AlphaFoldDB" id="A0A1I3TIQ9"/>
<evidence type="ECO:0000256" key="1">
    <source>
        <dbReference type="SAM" id="MobiDB-lite"/>
    </source>
</evidence>
<keyword evidence="4" id="KW-1185">Reference proteome</keyword>
<feature type="compositionally biased region" description="Basic and acidic residues" evidence="1">
    <location>
        <begin position="72"/>
        <end position="83"/>
    </location>
</feature>
<proteinExistence type="predicted"/>
<dbReference type="SUPFAM" id="SSF109998">
    <property type="entry name" value="Triger factor/SurA peptide-binding domain-like"/>
    <property type="match status" value="1"/>
</dbReference>
<feature type="chain" id="PRO_5039560303" description="SurA N-terminal domain-containing protein" evidence="2">
    <location>
        <begin position="25"/>
        <end position="232"/>
    </location>
</feature>
<dbReference type="EMBL" id="FOSB01000003">
    <property type="protein sequence ID" value="SFJ70432.1"/>
    <property type="molecule type" value="Genomic_DNA"/>
</dbReference>
<name>A0A1I3TIQ9_HALDA</name>
<dbReference type="InterPro" id="IPR027304">
    <property type="entry name" value="Trigger_fact/SurA_dom_sf"/>
</dbReference>
<gene>
    <name evidence="3" type="ORF">SAMN04487936_103397</name>
</gene>
<dbReference type="RefSeq" id="WP_075035979.1">
    <property type="nucleotide sequence ID" value="NZ_FOSB01000003.1"/>
</dbReference>
<feature type="region of interest" description="Disordered" evidence="1">
    <location>
        <begin position="60"/>
        <end position="83"/>
    </location>
</feature>